<gene>
    <name evidence="11" type="ORF">PS9374_05377</name>
</gene>
<dbReference type="AlphaFoldDB" id="A0A171DLE8"/>
<feature type="binding site" evidence="9">
    <location>
        <begin position="281"/>
        <end position="288"/>
    </location>
    <ligand>
        <name>ATP</name>
        <dbReference type="ChEBI" id="CHEBI:30616"/>
    </ligand>
</feature>
<comment type="catalytic activity">
    <reaction evidence="6">
        <text>Couples ATP hydrolysis with the unwinding of duplex DNA by translocating in the 3'-5' direction.</text>
        <dbReference type="EC" id="5.6.2.4"/>
    </reaction>
</comment>
<evidence type="ECO:0000313" key="11">
    <source>
        <dbReference type="EMBL" id="GAT69700.1"/>
    </source>
</evidence>
<dbReference type="PANTHER" id="PTHR11070:SF45">
    <property type="entry name" value="DNA 3'-5' HELICASE"/>
    <property type="match status" value="1"/>
</dbReference>
<evidence type="ECO:0000256" key="5">
    <source>
        <dbReference type="ARBA" id="ARBA00023235"/>
    </source>
</evidence>
<feature type="domain" description="UvrD-like helicase ATP-binding" evidence="10">
    <location>
        <begin position="260"/>
        <end position="547"/>
    </location>
</feature>
<evidence type="ECO:0000256" key="8">
    <source>
        <dbReference type="ARBA" id="ARBA00048988"/>
    </source>
</evidence>
<sequence>MPRLAIAPEFPVELSALPQPARRDALVSVRRFLQNTAGAPHPERVRGARDDRVATLRLAERHRGVVVRQRDVHWLLTVLPDAEAWAYARRYRFGVNPVIGVVEVWDAEALERVETAIRRSAASFPARLFADTCDTDLIELGVDHRFLPLVRLITDELTLEALEPLLPPTQYVPLAALARGESVAAAWRELDACRAVDAAPGPAVPAPGPAGASPAGAAAAPIDPDDLAAALVRSPDRAVFTADPRELNHVLDAPGWCVFLHPAQHRLAYRESCDRPVLVTGGAGTGKTVLALHRAAFLAARGAGPVLLVTFSQGLSGELASRLDLLIEDAVVRKRVEVGNVDRLAHRIVSDAEGHPPVLVGSEELGALWREAAGGRSPAFLLREWEQVILAQNLRTLDEYLSAPRPGRGVVLPADERAAVWAAVEHVTGRLAERGKRTLLQLAAEASILLGQSTGDLLEEAAPRREPYRHIVVDEAQDLHPVQWRLLRAAVPHAPDDLFIVGDPHQRVLDTRVSLASLGIDAVQQRLQVSHRLPGEILSWGVRLRGGGPADGLVAGVQELYGFRATRHGPHPVVRAYDSPEDELNGLVSHVWRWIREDGVPPEEIAVAARTVGLVREARAALRDSGVRVTTLHGMKGREFRRVAVIGVADGVVPAPDSLTPAEEDLSARAHDLQRERGLLYVACTRARELLYVSHSGRASPFLPI</sequence>
<dbReference type="Proteomes" id="UP000077701">
    <property type="component" value="Unassembled WGS sequence"/>
</dbReference>
<dbReference type="GO" id="GO:0016887">
    <property type="term" value="F:ATP hydrolysis activity"/>
    <property type="evidence" value="ECO:0007669"/>
    <property type="project" value="RHEA"/>
</dbReference>
<protein>
    <recommendedName>
        <fullName evidence="7">DNA 3'-5' helicase</fullName>
        <ecNumber evidence="7">5.6.2.4</ecNumber>
    </recommendedName>
</protein>
<dbReference type="STRING" id="161355.PS9374_05377"/>
<evidence type="ECO:0000313" key="12">
    <source>
        <dbReference type="Proteomes" id="UP000077701"/>
    </source>
</evidence>
<dbReference type="RefSeq" id="WP_068901318.1">
    <property type="nucleotide sequence ID" value="NZ_BDCX01000014.1"/>
</dbReference>
<evidence type="ECO:0000256" key="3">
    <source>
        <dbReference type="ARBA" id="ARBA00022806"/>
    </source>
</evidence>
<reference evidence="12" key="2">
    <citation type="submission" date="2016-04" db="EMBL/GenBank/DDBJ databases">
        <title>Planomonospora sphaerica JCM9374 whole genome shotgun sequence.</title>
        <authorList>
            <person name="Suzuki T."/>
            <person name="Dohra H."/>
            <person name="Kodani S."/>
        </authorList>
    </citation>
    <scope>NUCLEOTIDE SEQUENCE [LARGE SCALE GENOMIC DNA]</scope>
    <source>
        <strain evidence="12">JCM 9374</strain>
    </source>
</reference>
<evidence type="ECO:0000256" key="9">
    <source>
        <dbReference type="PROSITE-ProRule" id="PRU00560"/>
    </source>
</evidence>
<dbReference type="PANTHER" id="PTHR11070">
    <property type="entry name" value="UVRD / RECB / PCRA DNA HELICASE FAMILY MEMBER"/>
    <property type="match status" value="1"/>
</dbReference>
<dbReference type="OrthoDB" id="3196525at2"/>
<dbReference type="EMBL" id="BDCX01000014">
    <property type="protein sequence ID" value="GAT69700.1"/>
    <property type="molecule type" value="Genomic_DNA"/>
</dbReference>
<organism evidence="11 12">
    <name type="scientific">Planomonospora sphaerica</name>
    <dbReference type="NCBI Taxonomy" id="161355"/>
    <lineage>
        <taxon>Bacteria</taxon>
        <taxon>Bacillati</taxon>
        <taxon>Actinomycetota</taxon>
        <taxon>Actinomycetes</taxon>
        <taxon>Streptosporangiales</taxon>
        <taxon>Streptosporangiaceae</taxon>
        <taxon>Planomonospora</taxon>
    </lineage>
</organism>
<dbReference type="GO" id="GO:0005829">
    <property type="term" value="C:cytosol"/>
    <property type="evidence" value="ECO:0007669"/>
    <property type="project" value="TreeGrafter"/>
</dbReference>
<dbReference type="Gene3D" id="3.40.50.300">
    <property type="entry name" value="P-loop containing nucleotide triphosphate hydrolases"/>
    <property type="match status" value="2"/>
</dbReference>
<evidence type="ECO:0000256" key="1">
    <source>
        <dbReference type="ARBA" id="ARBA00022741"/>
    </source>
</evidence>
<dbReference type="GO" id="GO:0005524">
    <property type="term" value="F:ATP binding"/>
    <property type="evidence" value="ECO:0007669"/>
    <property type="project" value="UniProtKB-UniRule"/>
</dbReference>
<dbReference type="GO" id="GO:0043138">
    <property type="term" value="F:3'-5' DNA helicase activity"/>
    <property type="evidence" value="ECO:0007669"/>
    <property type="project" value="UniProtKB-EC"/>
</dbReference>
<reference evidence="11 12" key="1">
    <citation type="journal article" date="2016" name="Genome Announc.">
        <title>Draft Genome Sequence of Planomonospora sphaerica JCM9374, a Rare Actinomycete.</title>
        <authorList>
            <person name="Dohra H."/>
            <person name="Suzuki T."/>
            <person name="Inoue Y."/>
            <person name="Kodani S."/>
        </authorList>
    </citation>
    <scope>NUCLEOTIDE SEQUENCE [LARGE SCALE GENOMIC DNA]</scope>
    <source>
        <strain evidence="11 12">JCM 9374</strain>
    </source>
</reference>
<evidence type="ECO:0000256" key="6">
    <source>
        <dbReference type="ARBA" id="ARBA00034617"/>
    </source>
</evidence>
<dbReference type="InterPro" id="IPR000212">
    <property type="entry name" value="DNA_helicase_UvrD/REP"/>
</dbReference>
<comment type="caution">
    <text evidence="11">The sequence shown here is derived from an EMBL/GenBank/DDBJ whole genome shotgun (WGS) entry which is preliminary data.</text>
</comment>
<keyword evidence="2 9" id="KW-0378">Hydrolase</keyword>
<dbReference type="InterPro" id="IPR014016">
    <property type="entry name" value="UvrD-like_ATP-bd"/>
</dbReference>
<dbReference type="PROSITE" id="PS51198">
    <property type="entry name" value="UVRD_HELICASE_ATP_BIND"/>
    <property type="match status" value="1"/>
</dbReference>
<evidence type="ECO:0000256" key="4">
    <source>
        <dbReference type="ARBA" id="ARBA00022840"/>
    </source>
</evidence>
<proteinExistence type="predicted"/>
<evidence type="ECO:0000256" key="2">
    <source>
        <dbReference type="ARBA" id="ARBA00022801"/>
    </source>
</evidence>
<dbReference type="Pfam" id="PF13361">
    <property type="entry name" value="UvrD_C"/>
    <property type="match status" value="1"/>
</dbReference>
<comment type="catalytic activity">
    <reaction evidence="8">
        <text>ATP + H2O = ADP + phosphate + H(+)</text>
        <dbReference type="Rhea" id="RHEA:13065"/>
        <dbReference type="ChEBI" id="CHEBI:15377"/>
        <dbReference type="ChEBI" id="CHEBI:15378"/>
        <dbReference type="ChEBI" id="CHEBI:30616"/>
        <dbReference type="ChEBI" id="CHEBI:43474"/>
        <dbReference type="ChEBI" id="CHEBI:456216"/>
        <dbReference type="EC" id="5.6.2.4"/>
    </reaction>
</comment>
<dbReference type="EC" id="5.6.2.4" evidence="7"/>
<dbReference type="GO" id="GO:0000725">
    <property type="term" value="P:recombinational repair"/>
    <property type="evidence" value="ECO:0007669"/>
    <property type="project" value="TreeGrafter"/>
</dbReference>
<dbReference type="Pfam" id="PF13245">
    <property type="entry name" value="AAA_19"/>
    <property type="match status" value="1"/>
</dbReference>
<evidence type="ECO:0000259" key="10">
    <source>
        <dbReference type="PROSITE" id="PS51198"/>
    </source>
</evidence>
<keyword evidence="5" id="KW-0413">Isomerase</keyword>
<dbReference type="GO" id="GO:0003677">
    <property type="term" value="F:DNA binding"/>
    <property type="evidence" value="ECO:0007669"/>
    <property type="project" value="InterPro"/>
</dbReference>
<accession>A0A171DLE8</accession>
<name>A0A171DLE8_9ACTN</name>
<dbReference type="InterPro" id="IPR014017">
    <property type="entry name" value="DNA_helicase_UvrD-like_C"/>
</dbReference>
<dbReference type="SUPFAM" id="SSF52540">
    <property type="entry name" value="P-loop containing nucleoside triphosphate hydrolases"/>
    <property type="match status" value="1"/>
</dbReference>
<dbReference type="InterPro" id="IPR027417">
    <property type="entry name" value="P-loop_NTPase"/>
</dbReference>
<evidence type="ECO:0000256" key="7">
    <source>
        <dbReference type="ARBA" id="ARBA00034808"/>
    </source>
</evidence>
<keyword evidence="12" id="KW-1185">Reference proteome</keyword>
<keyword evidence="3 9" id="KW-0347">Helicase</keyword>
<keyword evidence="4 9" id="KW-0067">ATP-binding</keyword>
<keyword evidence="1 9" id="KW-0547">Nucleotide-binding</keyword>